<feature type="transmembrane region" description="Helical" evidence="6">
    <location>
        <begin position="291"/>
        <end position="314"/>
    </location>
</feature>
<feature type="transmembrane region" description="Helical" evidence="6">
    <location>
        <begin position="108"/>
        <end position="130"/>
    </location>
</feature>
<keyword evidence="5 6" id="KW-0472">Membrane</keyword>
<dbReference type="InterPro" id="IPR000620">
    <property type="entry name" value="EamA_dom"/>
</dbReference>
<dbReference type="Pfam" id="PF00892">
    <property type="entry name" value="EamA"/>
    <property type="match status" value="2"/>
</dbReference>
<evidence type="ECO:0000256" key="5">
    <source>
        <dbReference type="ARBA" id="ARBA00023136"/>
    </source>
</evidence>
<dbReference type="Proteomes" id="UP000006591">
    <property type="component" value="Chromosome 5"/>
</dbReference>
<evidence type="ECO:0000256" key="6">
    <source>
        <dbReference type="RuleBase" id="RU363077"/>
    </source>
</evidence>
<evidence type="ECO:0000256" key="3">
    <source>
        <dbReference type="ARBA" id="ARBA00022692"/>
    </source>
</evidence>
<feature type="transmembrane region" description="Helical" evidence="6">
    <location>
        <begin position="226"/>
        <end position="245"/>
    </location>
</feature>
<evidence type="ECO:0000313" key="9">
    <source>
        <dbReference type="Proteomes" id="UP000006591"/>
    </source>
</evidence>
<reference evidence="8" key="2">
    <citation type="submission" date="2018-04" db="EMBL/GenBank/DDBJ databases">
        <title>OnivRS2 (Oryza nivara Reference Sequence Version 2).</title>
        <authorList>
            <person name="Zhang J."/>
            <person name="Kudrna D."/>
            <person name="Lee S."/>
            <person name="Talag J."/>
            <person name="Rajasekar S."/>
            <person name="Welchert J."/>
            <person name="Hsing Y.-I."/>
            <person name="Wing R.A."/>
        </authorList>
    </citation>
    <scope>NUCLEOTIDE SEQUENCE [LARGE SCALE GENOMIC DNA]</scope>
    <source>
        <strain evidence="8">SL10</strain>
    </source>
</reference>
<feature type="transmembrane region" description="Helical" evidence="6">
    <location>
        <begin position="36"/>
        <end position="63"/>
    </location>
</feature>
<sequence>MASPARTGEAAVVVVGVAEQEAAVVEQQREEEEQAAAVGAAAVLLPVGMVMVQVFTAVTLLLSELALCAGAARPLVLLVYRNLVGAAAVAPLAVLFERGMMKKMNAVVCGWISINATFGVLLATGMYYYGLRDTNAAYSANFLNLIPIVTFIIAVIFRAEKLAIASCAGKMKVLGTVLSVSGTMVVSLFRGQLLHLWPTHLLRLGSHAAAVAPPSSSSSSPAGTTISGTLLLCGSCLSYALWFIVQAKLAKVFPSKYWATVLTCLSGSLQALVAGVLTTGDWSEWKLSWDLRLLAVAYSGVFNTGITFVLISWAITHRGPIYPSIVIGALLIIVGLYAFLWGKGQELQLKAAGVKQERHKAAGDDDPEI</sequence>
<keyword evidence="3 6" id="KW-0812">Transmembrane</keyword>
<dbReference type="AlphaFoldDB" id="A0A0E0HD89"/>
<dbReference type="GO" id="GO:0022857">
    <property type="term" value="F:transmembrane transporter activity"/>
    <property type="evidence" value="ECO:0007669"/>
    <property type="project" value="InterPro"/>
</dbReference>
<feature type="transmembrane region" description="Helical" evidence="6">
    <location>
        <begin position="321"/>
        <end position="340"/>
    </location>
</feature>
<reference evidence="8" key="1">
    <citation type="submission" date="2015-04" db="UniProtKB">
        <authorList>
            <consortium name="EnsemblPlants"/>
        </authorList>
    </citation>
    <scope>IDENTIFICATION</scope>
    <source>
        <strain evidence="8">SL10</strain>
    </source>
</reference>
<dbReference type="HOGENOM" id="CLU_025359_3_1_1"/>
<keyword evidence="9" id="KW-1185">Reference proteome</keyword>
<feature type="transmembrane region" description="Helical" evidence="6">
    <location>
        <begin position="171"/>
        <end position="189"/>
    </location>
</feature>
<feature type="domain" description="EamA" evidence="7">
    <location>
        <begin position="227"/>
        <end position="342"/>
    </location>
</feature>
<dbReference type="InterPro" id="IPR030184">
    <property type="entry name" value="WAT1-related"/>
</dbReference>
<comment type="subcellular location">
    <subcellularLocation>
        <location evidence="1 6">Membrane</location>
        <topology evidence="1 6">Multi-pass membrane protein</topology>
    </subcellularLocation>
</comment>
<evidence type="ECO:0000313" key="8">
    <source>
        <dbReference type="EnsemblPlants" id="ONIVA05G13810.1"/>
    </source>
</evidence>
<dbReference type="InterPro" id="IPR037185">
    <property type="entry name" value="EmrE-like"/>
</dbReference>
<dbReference type="EnsemblPlants" id="ONIVA05G13810.1">
    <property type="protein sequence ID" value="ONIVA05G13810.1"/>
    <property type="gene ID" value="ONIVA05G13810"/>
</dbReference>
<dbReference type="Gramene" id="ONIVA05G13810.1">
    <property type="protein sequence ID" value="ONIVA05G13810.1"/>
    <property type="gene ID" value="ONIVA05G13810"/>
</dbReference>
<comment type="similarity">
    <text evidence="2 6">Belongs to the drug/metabolite transporter (DMT) superfamily. Plant drug/metabolite exporter (P-DME) (TC 2.A.7.4) family.</text>
</comment>
<dbReference type="GO" id="GO:0016020">
    <property type="term" value="C:membrane"/>
    <property type="evidence" value="ECO:0007669"/>
    <property type="project" value="UniProtKB-SubCell"/>
</dbReference>
<evidence type="ECO:0000256" key="2">
    <source>
        <dbReference type="ARBA" id="ARBA00007635"/>
    </source>
</evidence>
<feature type="transmembrane region" description="Helical" evidence="6">
    <location>
        <begin position="75"/>
        <end position="96"/>
    </location>
</feature>
<name>A0A0E0HD89_ORYNI</name>
<feature type="domain" description="EamA" evidence="7">
    <location>
        <begin position="50"/>
        <end position="187"/>
    </location>
</feature>
<evidence type="ECO:0000259" key="7">
    <source>
        <dbReference type="Pfam" id="PF00892"/>
    </source>
</evidence>
<feature type="transmembrane region" description="Helical" evidence="6">
    <location>
        <begin position="136"/>
        <end position="159"/>
    </location>
</feature>
<dbReference type="PANTHER" id="PTHR31218">
    <property type="entry name" value="WAT1-RELATED PROTEIN"/>
    <property type="match status" value="1"/>
</dbReference>
<feature type="transmembrane region" description="Helical" evidence="6">
    <location>
        <begin position="257"/>
        <end position="279"/>
    </location>
</feature>
<accession>A0A0E0HD89</accession>
<protein>
    <recommendedName>
        <fullName evidence="6">WAT1-related protein</fullName>
    </recommendedName>
</protein>
<dbReference type="eggNOG" id="ENOG502QSBZ">
    <property type="taxonomic scope" value="Eukaryota"/>
</dbReference>
<organism evidence="8">
    <name type="scientific">Oryza nivara</name>
    <name type="common">Indian wild rice</name>
    <name type="synonym">Oryza sativa f. spontanea</name>
    <dbReference type="NCBI Taxonomy" id="4536"/>
    <lineage>
        <taxon>Eukaryota</taxon>
        <taxon>Viridiplantae</taxon>
        <taxon>Streptophyta</taxon>
        <taxon>Embryophyta</taxon>
        <taxon>Tracheophyta</taxon>
        <taxon>Spermatophyta</taxon>
        <taxon>Magnoliopsida</taxon>
        <taxon>Liliopsida</taxon>
        <taxon>Poales</taxon>
        <taxon>Poaceae</taxon>
        <taxon>BOP clade</taxon>
        <taxon>Oryzoideae</taxon>
        <taxon>Oryzeae</taxon>
        <taxon>Oryzinae</taxon>
        <taxon>Oryza</taxon>
    </lineage>
</organism>
<evidence type="ECO:0000256" key="1">
    <source>
        <dbReference type="ARBA" id="ARBA00004141"/>
    </source>
</evidence>
<keyword evidence="4 6" id="KW-1133">Transmembrane helix</keyword>
<dbReference type="OMA" id="AMVMKKP"/>
<evidence type="ECO:0000256" key="4">
    <source>
        <dbReference type="ARBA" id="ARBA00022989"/>
    </source>
</evidence>
<proteinExistence type="inferred from homology"/>
<dbReference type="SUPFAM" id="SSF103481">
    <property type="entry name" value="Multidrug resistance efflux transporter EmrE"/>
    <property type="match status" value="1"/>
</dbReference>